<reference evidence="2 3" key="1">
    <citation type="submission" date="2019-06" db="EMBL/GenBank/DDBJ databases">
        <title>Sequencing the genomes of 1000 actinobacteria strains.</title>
        <authorList>
            <person name="Klenk H.-P."/>
        </authorList>
    </citation>
    <scope>NUCLEOTIDE SEQUENCE [LARGE SCALE GENOMIC DNA]</scope>
    <source>
        <strain evidence="2 3">DSM 44826</strain>
    </source>
</reference>
<dbReference type="Proteomes" id="UP000317940">
    <property type="component" value="Unassembled WGS sequence"/>
</dbReference>
<keyword evidence="2" id="KW-0670">Pyruvate</keyword>
<accession>A0A561UPJ0</accession>
<dbReference type="RefSeq" id="WP_145907367.1">
    <property type="nucleotide sequence ID" value="NZ_BAAAMZ010000030.1"/>
</dbReference>
<comment type="caution">
    <text evidence="2">The sequence shown here is derived from an EMBL/GenBank/DDBJ whole genome shotgun (WGS) entry which is preliminary data.</text>
</comment>
<sequence length="191" mass="20074">MTGTLSDVELAVRESVALLAPHTGADWSVPAGSLTWSCRETAAHIAHDLLAYAGQVTGAAGGGYLPFDLTVHQDADPAELLRVITACGRLLGTQLAAADPADRAWHWGPTDPSGFAAMGTAEVLLHTTDIAGGLGLDWRPPAGPSARVLERLFPQAPAGDPVDVLLWQTGRGELPGRERLTSWVWKAALND</sequence>
<dbReference type="InterPro" id="IPR034660">
    <property type="entry name" value="DinB/YfiT-like"/>
</dbReference>
<dbReference type="Pfam" id="PF11716">
    <property type="entry name" value="MDMPI_N"/>
    <property type="match status" value="1"/>
</dbReference>
<protein>
    <submittedName>
        <fullName evidence="2">Mycothiol maleylpyruvate isomerase-like protein</fullName>
    </submittedName>
</protein>
<dbReference type="Gene3D" id="1.20.120.450">
    <property type="entry name" value="dinb family like domain"/>
    <property type="match status" value="1"/>
</dbReference>
<dbReference type="InterPro" id="IPR024344">
    <property type="entry name" value="MDMPI_metal-binding"/>
</dbReference>
<dbReference type="OrthoDB" id="4453346at2"/>
<keyword evidence="3" id="KW-1185">Reference proteome</keyword>
<feature type="domain" description="Mycothiol-dependent maleylpyruvate isomerase metal-binding" evidence="1">
    <location>
        <begin position="10"/>
        <end position="131"/>
    </location>
</feature>
<dbReference type="GO" id="GO:0046872">
    <property type="term" value="F:metal ion binding"/>
    <property type="evidence" value="ECO:0007669"/>
    <property type="project" value="InterPro"/>
</dbReference>
<evidence type="ECO:0000259" key="1">
    <source>
        <dbReference type="Pfam" id="PF11716"/>
    </source>
</evidence>
<name>A0A561UPJ0_9ACTN</name>
<proteinExistence type="predicted"/>
<gene>
    <name evidence="2" type="ORF">FHX73_115164</name>
</gene>
<dbReference type="SUPFAM" id="SSF109854">
    <property type="entry name" value="DinB/YfiT-like putative metalloenzymes"/>
    <property type="match status" value="1"/>
</dbReference>
<dbReference type="EMBL" id="VIWT01000001">
    <property type="protein sequence ID" value="TWG01272.1"/>
    <property type="molecule type" value="Genomic_DNA"/>
</dbReference>
<dbReference type="GO" id="GO:0016853">
    <property type="term" value="F:isomerase activity"/>
    <property type="evidence" value="ECO:0007669"/>
    <property type="project" value="UniProtKB-KW"/>
</dbReference>
<evidence type="ECO:0000313" key="3">
    <source>
        <dbReference type="Proteomes" id="UP000317940"/>
    </source>
</evidence>
<organism evidence="2 3">
    <name type="scientific">Kitasatospora viridis</name>
    <dbReference type="NCBI Taxonomy" id="281105"/>
    <lineage>
        <taxon>Bacteria</taxon>
        <taxon>Bacillati</taxon>
        <taxon>Actinomycetota</taxon>
        <taxon>Actinomycetes</taxon>
        <taxon>Kitasatosporales</taxon>
        <taxon>Streptomycetaceae</taxon>
        <taxon>Kitasatospora</taxon>
    </lineage>
</organism>
<evidence type="ECO:0000313" key="2">
    <source>
        <dbReference type="EMBL" id="TWG01272.1"/>
    </source>
</evidence>
<dbReference type="AlphaFoldDB" id="A0A561UPJ0"/>
<keyword evidence="2" id="KW-0413">Isomerase</keyword>